<name>X0V920_9ZZZZ</name>
<accession>X0V920</accession>
<dbReference type="InterPro" id="IPR038071">
    <property type="entry name" value="UROD/MetE-like_sf"/>
</dbReference>
<dbReference type="InterPro" id="IPR000257">
    <property type="entry name" value="Uroporphyrinogen_deCOase"/>
</dbReference>
<dbReference type="PANTHER" id="PTHR47099">
    <property type="entry name" value="METHYLCOBAMIDE:COM METHYLTRANSFERASE MTBA"/>
    <property type="match status" value="1"/>
</dbReference>
<dbReference type="InterPro" id="IPR052024">
    <property type="entry name" value="Methanogen_methyltrans"/>
</dbReference>
<reference evidence="2" key="1">
    <citation type="journal article" date="2014" name="Front. Microbiol.">
        <title>High frequency of phylogenetically diverse reductive dehalogenase-homologous genes in deep subseafloor sedimentary metagenomes.</title>
        <authorList>
            <person name="Kawai M."/>
            <person name="Futagami T."/>
            <person name="Toyoda A."/>
            <person name="Takaki Y."/>
            <person name="Nishi S."/>
            <person name="Hori S."/>
            <person name="Arai W."/>
            <person name="Tsubouchi T."/>
            <person name="Morono Y."/>
            <person name="Uchiyama I."/>
            <person name="Ito T."/>
            <person name="Fujiyama A."/>
            <person name="Inagaki F."/>
            <person name="Takami H."/>
        </authorList>
    </citation>
    <scope>NUCLEOTIDE SEQUENCE</scope>
    <source>
        <strain evidence="2">Expedition CK06-06</strain>
    </source>
</reference>
<protein>
    <recommendedName>
        <fullName evidence="1">Uroporphyrinogen decarboxylase (URO-D) domain-containing protein</fullName>
    </recommendedName>
</protein>
<evidence type="ECO:0000313" key="2">
    <source>
        <dbReference type="EMBL" id="GAG14680.1"/>
    </source>
</evidence>
<dbReference type="EMBL" id="BARS01038977">
    <property type="protein sequence ID" value="GAG14680.1"/>
    <property type="molecule type" value="Genomic_DNA"/>
</dbReference>
<sequence length="255" mass="30094">LTYWGDSYTRERKYKLSYRDYNSEFKLGFDMSWGFDSFPTFIPQKHMQENPLPKLPDNDKYLDYNGRIFLKQRNDDMGIAYYLKNYIDTEDKADYFHDTYFAIEWEEAPDFARKINKRLRKFPTDEFVPCCHLDPILEPLWQGLGLGLLIKLVRKNKSKIKRYIELRTKKLITAAKLNAETDFDVFFICDDTALKNTTMINPKYHRELIIPAYKQAVNILKKAGKYVCFHSDGFTEPYFDGLIEAGFSGVESLEP</sequence>
<dbReference type="PANTHER" id="PTHR47099:SF1">
    <property type="entry name" value="METHYLCOBAMIDE:COM METHYLTRANSFERASE MTBA"/>
    <property type="match status" value="1"/>
</dbReference>
<dbReference type="Gene3D" id="3.20.20.210">
    <property type="match status" value="1"/>
</dbReference>
<gene>
    <name evidence="2" type="ORF">S01H1_59584</name>
</gene>
<proteinExistence type="predicted"/>
<dbReference type="GO" id="GO:0004853">
    <property type="term" value="F:uroporphyrinogen decarboxylase activity"/>
    <property type="evidence" value="ECO:0007669"/>
    <property type="project" value="InterPro"/>
</dbReference>
<feature type="non-terminal residue" evidence="2">
    <location>
        <position position="255"/>
    </location>
</feature>
<dbReference type="GO" id="GO:0006779">
    <property type="term" value="P:porphyrin-containing compound biosynthetic process"/>
    <property type="evidence" value="ECO:0007669"/>
    <property type="project" value="InterPro"/>
</dbReference>
<dbReference type="SUPFAM" id="SSF51726">
    <property type="entry name" value="UROD/MetE-like"/>
    <property type="match status" value="1"/>
</dbReference>
<feature type="domain" description="Uroporphyrinogen decarboxylase (URO-D)" evidence="1">
    <location>
        <begin position="149"/>
        <end position="250"/>
    </location>
</feature>
<evidence type="ECO:0000259" key="1">
    <source>
        <dbReference type="Pfam" id="PF01208"/>
    </source>
</evidence>
<dbReference type="Pfam" id="PF01208">
    <property type="entry name" value="URO-D"/>
    <property type="match status" value="1"/>
</dbReference>
<comment type="caution">
    <text evidence="2">The sequence shown here is derived from an EMBL/GenBank/DDBJ whole genome shotgun (WGS) entry which is preliminary data.</text>
</comment>
<organism evidence="2">
    <name type="scientific">marine sediment metagenome</name>
    <dbReference type="NCBI Taxonomy" id="412755"/>
    <lineage>
        <taxon>unclassified sequences</taxon>
        <taxon>metagenomes</taxon>
        <taxon>ecological metagenomes</taxon>
    </lineage>
</organism>
<dbReference type="AlphaFoldDB" id="X0V920"/>
<feature type="non-terminal residue" evidence="2">
    <location>
        <position position="1"/>
    </location>
</feature>